<dbReference type="EMBL" id="MU150236">
    <property type="protein sequence ID" value="KAF9467586.1"/>
    <property type="molecule type" value="Genomic_DNA"/>
</dbReference>
<accession>A0A9P6CIG0</accession>
<evidence type="ECO:0000313" key="1">
    <source>
        <dbReference type="EMBL" id="KAF9467586.1"/>
    </source>
</evidence>
<name>A0A9P6CIG0_9AGAR</name>
<proteinExistence type="predicted"/>
<dbReference type="OrthoDB" id="3253976at2759"/>
<dbReference type="AlphaFoldDB" id="A0A9P6CIG0"/>
<comment type="caution">
    <text evidence="1">The sequence shown here is derived from an EMBL/GenBank/DDBJ whole genome shotgun (WGS) entry which is preliminary data.</text>
</comment>
<gene>
    <name evidence="1" type="ORF">BDZ94DRAFT_1379352</name>
</gene>
<keyword evidence="2" id="KW-1185">Reference proteome</keyword>
<dbReference type="Proteomes" id="UP000807353">
    <property type="component" value="Unassembled WGS sequence"/>
</dbReference>
<reference evidence="1" key="1">
    <citation type="submission" date="2020-11" db="EMBL/GenBank/DDBJ databases">
        <authorList>
            <consortium name="DOE Joint Genome Institute"/>
            <person name="Ahrendt S."/>
            <person name="Riley R."/>
            <person name="Andreopoulos W."/>
            <person name="Labutti K."/>
            <person name="Pangilinan J."/>
            <person name="Ruiz-Duenas F.J."/>
            <person name="Barrasa J.M."/>
            <person name="Sanchez-Garcia M."/>
            <person name="Camarero S."/>
            <person name="Miyauchi S."/>
            <person name="Serrano A."/>
            <person name="Linde D."/>
            <person name="Babiker R."/>
            <person name="Drula E."/>
            <person name="Ayuso-Fernandez I."/>
            <person name="Pacheco R."/>
            <person name="Padilla G."/>
            <person name="Ferreira P."/>
            <person name="Barriuso J."/>
            <person name="Kellner H."/>
            <person name="Castanera R."/>
            <person name="Alfaro M."/>
            <person name="Ramirez L."/>
            <person name="Pisabarro A.G."/>
            <person name="Kuo A."/>
            <person name="Tritt A."/>
            <person name="Lipzen A."/>
            <person name="He G."/>
            <person name="Yan M."/>
            <person name="Ng V."/>
            <person name="Cullen D."/>
            <person name="Martin F."/>
            <person name="Rosso M.-N."/>
            <person name="Henrissat B."/>
            <person name="Hibbett D."/>
            <person name="Martinez A.T."/>
            <person name="Grigoriev I.V."/>
        </authorList>
    </citation>
    <scope>NUCLEOTIDE SEQUENCE</scope>
    <source>
        <strain evidence="1">CBS 247.69</strain>
    </source>
</reference>
<sequence length="110" mass="12354">MDASSKILLLVQEDKTHINPSDPEAQLVAEAIAAFQVNNTKRVNNLLIPGITMVGTFPRFYKIKVTANLDQCIRFGQYPETQTVAYHHMPRVPRSCSNGMRPLDNCKLVL</sequence>
<organism evidence="1 2">
    <name type="scientific">Collybia nuda</name>
    <dbReference type="NCBI Taxonomy" id="64659"/>
    <lineage>
        <taxon>Eukaryota</taxon>
        <taxon>Fungi</taxon>
        <taxon>Dikarya</taxon>
        <taxon>Basidiomycota</taxon>
        <taxon>Agaricomycotina</taxon>
        <taxon>Agaricomycetes</taxon>
        <taxon>Agaricomycetidae</taxon>
        <taxon>Agaricales</taxon>
        <taxon>Tricholomatineae</taxon>
        <taxon>Clitocybaceae</taxon>
        <taxon>Collybia</taxon>
    </lineage>
</organism>
<evidence type="ECO:0000313" key="2">
    <source>
        <dbReference type="Proteomes" id="UP000807353"/>
    </source>
</evidence>
<protein>
    <submittedName>
        <fullName evidence="1">Uncharacterized protein</fullName>
    </submittedName>
</protein>